<reference evidence="1" key="1">
    <citation type="submission" date="2019-08" db="EMBL/GenBank/DDBJ databases">
        <authorList>
            <person name="Kucharzyk K."/>
            <person name="Murdoch R.W."/>
            <person name="Higgins S."/>
            <person name="Loffler F."/>
        </authorList>
    </citation>
    <scope>NUCLEOTIDE SEQUENCE</scope>
</reference>
<evidence type="ECO:0000313" key="1">
    <source>
        <dbReference type="EMBL" id="MPN34282.1"/>
    </source>
</evidence>
<dbReference type="AlphaFoldDB" id="A0A645H7E0"/>
<accession>A0A645H7E0</accession>
<sequence length="81" mass="10213">MEDSDCRKYCQRCRQNNNEYILYKRRVFYAKKVDNEEQCQRRYRKRYPGDARNKSQQIICQRQRVHSYRNITYDIDDYVET</sequence>
<protein>
    <submittedName>
        <fullName evidence="1">Uncharacterized protein</fullName>
    </submittedName>
</protein>
<dbReference type="EMBL" id="VSSQ01087242">
    <property type="protein sequence ID" value="MPN34282.1"/>
    <property type="molecule type" value="Genomic_DNA"/>
</dbReference>
<organism evidence="1">
    <name type="scientific">bioreactor metagenome</name>
    <dbReference type="NCBI Taxonomy" id="1076179"/>
    <lineage>
        <taxon>unclassified sequences</taxon>
        <taxon>metagenomes</taxon>
        <taxon>ecological metagenomes</taxon>
    </lineage>
</organism>
<proteinExistence type="predicted"/>
<name>A0A645H7E0_9ZZZZ</name>
<gene>
    <name evidence="1" type="ORF">SDC9_181775</name>
</gene>
<comment type="caution">
    <text evidence="1">The sequence shown here is derived from an EMBL/GenBank/DDBJ whole genome shotgun (WGS) entry which is preliminary data.</text>
</comment>